<dbReference type="AlphaFoldDB" id="A0A8I1JJ89"/>
<dbReference type="EMBL" id="JAEHTE010000023">
    <property type="protein sequence ID" value="MBI6885817.1"/>
    <property type="molecule type" value="Genomic_DNA"/>
</dbReference>
<name>A0A8I1JJ89_PSEPU</name>
<reference evidence="1" key="1">
    <citation type="submission" date="2020-12" db="EMBL/GenBank/DDBJ databases">
        <title>Enhanced detection system for hospital associated transmission using whole genome sequencing surveillance.</title>
        <authorList>
            <person name="Harrison L.H."/>
            <person name="Van Tyne D."/>
            <person name="Marsh J.W."/>
            <person name="Griffith M.P."/>
            <person name="Snyder D.J."/>
            <person name="Cooper V.S."/>
            <person name="Mustapha M."/>
        </authorList>
    </citation>
    <scope>NUCLEOTIDE SEQUENCE</scope>
    <source>
        <strain evidence="1">PSB00042</strain>
    </source>
</reference>
<evidence type="ECO:0000313" key="1">
    <source>
        <dbReference type="EMBL" id="MBI6885817.1"/>
    </source>
</evidence>
<organism evidence="1 2">
    <name type="scientific">Pseudomonas putida</name>
    <name type="common">Arthrobacter siderocapsulatus</name>
    <dbReference type="NCBI Taxonomy" id="303"/>
    <lineage>
        <taxon>Bacteria</taxon>
        <taxon>Pseudomonadati</taxon>
        <taxon>Pseudomonadota</taxon>
        <taxon>Gammaproteobacteria</taxon>
        <taxon>Pseudomonadales</taxon>
        <taxon>Pseudomonadaceae</taxon>
        <taxon>Pseudomonas</taxon>
    </lineage>
</organism>
<protein>
    <submittedName>
        <fullName evidence="1">Uncharacterized protein</fullName>
    </submittedName>
</protein>
<evidence type="ECO:0000313" key="2">
    <source>
        <dbReference type="Proteomes" id="UP000637061"/>
    </source>
</evidence>
<comment type="caution">
    <text evidence="1">The sequence shown here is derived from an EMBL/GenBank/DDBJ whole genome shotgun (WGS) entry which is preliminary data.</text>
</comment>
<dbReference type="Proteomes" id="UP000637061">
    <property type="component" value="Unassembled WGS sequence"/>
</dbReference>
<accession>A0A8I1JJ89</accession>
<proteinExistence type="predicted"/>
<gene>
    <name evidence="1" type="ORF">JEU22_18070</name>
</gene>
<sequence length="403" mass="45152">MTLTTHIPATTREFWLIRAFEPDGENESYKPCVFSPASLSPRRLHAVMCLIAEGSSPSAIRAEYVALGRGKLGSDRYLARGIQRLMGSSEHRALAEQYVFTHFDEYKKISQGFLGLGSMINYAQTVSRRNLPQSDFRDLLNQDPEQKFENLCRNISGAVLTSEELAPRLRKEADAHGFLMCAIAHKDAEAIATFLSYDCFLWRITREDTLTIVAKSIAEHPEWGLGPALGGLLERKSNEVMITEVKFLLTQDAEKEDFKAALWDGGSAMAKDLLVSHAITEQNVERIREQFLWACVEKGISLIPGIAHARHGFGAYLDMLADLTLPDEVSLKAIDNFLFYTQGGRSVRMFRPLLLEASMEDLASHPESTMLLLHRYQLTDDKSLLKLGNKALNAKVIEMEIGL</sequence>
<dbReference type="RefSeq" id="WP_198747744.1">
    <property type="nucleotide sequence ID" value="NZ_JAEHTE010000023.1"/>
</dbReference>